<dbReference type="Pfam" id="PF03135">
    <property type="entry name" value="CagE_TrbE_VirB"/>
    <property type="match status" value="1"/>
</dbReference>
<evidence type="ECO:0000259" key="3">
    <source>
        <dbReference type="Pfam" id="PF19044"/>
    </source>
</evidence>
<dbReference type="InterPro" id="IPR018145">
    <property type="entry name" value="CagE_TrbE_VirB_cntrl_dom"/>
</dbReference>
<sequence>MLKSAKDMIKKKETETPMAMSIKDMIAPAPVFQEEMDYMRLGENYVRTLLVIDFPRNPKGNFLSKLYRFKGNLTISTHLIPKPNEEYIKQTERSISELGTELDGKRFIKMKPSRKIELEQKKKAAEATLEKLMSGDNNSIFHVHMYLHLQASSLEELDRATKRLKVTTFQRGLRIAAAESNMIDAFQSILPTVSNKVPEMTYRNFDTEAASALFPYDESELFHKGGIIKGENLTTHDSLVKIDQKAMPSHNEFVVGQTGMGKTFYLIKDLLRKWMNGDRVFVIDPEGEISKVCKGVNGQVIKMSPMAKSVVNILEIKATMDSADIDSVDDEEAEIMPLLFQKIQRLKIFFKLIKKNMEIVEMAQLEKAIIATYEGKKIGFETDFSKKKATDFPILEDLYNEIEDNEKYSKLQDFREILFMFVHGSNSRMFNGHTNVDLNNDFICFNLKELEEESDSQAAAMYNSLSYLWDEITTNSEKFTWLNIDECHTIADPDNPRAMKFVYQIYKRIRKYRGGCTVATQQIADFLSAQEGHRNYGQAIIGNSISQLILPLKEKDIADLKNNEILKLSEEEELIISKFRQGEGIYVVGNNRVHMKVDHTRAEMKLIDSKRYETIYGKGGIAHVR</sequence>
<feature type="domain" description="CagE TrbE VirB component of type IV transporter system central" evidence="2">
    <location>
        <begin position="103"/>
        <end position="194"/>
    </location>
</feature>
<accession>A0AAW7IBW9</accession>
<evidence type="ECO:0000313" key="4">
    <source>
        <dbReference type="EMBL" id="MDM5451044.1"/>
    </source>
</evidence>
<evidence type="ECO:0000313" key="5">
    <source>
        <dbReference type="Proteomes" id="UP001234602"/>
    </source>
</evidence>
<gene>
    <name evidence="4" type="ORF">QUF89_02125</name>
</gene>
<protein>
    <submittedName>
        <fullName evidence="4">DUF87 domain-containing protein</fullName>
    </submittedName>
</protein>
<proteinExistence type="inferred from homology"/>
<dbReference type="GO" id="GO:0005524">
    <property type="term" value="F:ATP binding"/>
    <property type="evidence" value="ECO:0007669"/>
    <property type="project" value="InterPro"/>
</dbReference>
<dbReference type="AlphaFoldDB" id="A0AAW7IBW9"/>
<name>A0AAW7IBW9_9BACI</name>
<dbReference type="PANTHER" id="PTHR30121:SF6">
    <property type="entry name" value="SLR6007 PROTEIN"/>
    <property type="match status" value="1"/>
</dbReference>
<dbReference type="InterPro" id="IPR051162">
    <property type="entry name" value="T4SS_component"/>
</dbReference>
<dbReference type="Gene3D" id="3.40.50.300">
    <property type="entry name" value="P-loop containing nucleotide triphosphate hydrolases"/>
    <property type="match status" value="1"/>
</dbReference>
<dbReference type="InterPro" id="IPR043964">
    <property type="entry name" value="P-loop_TraG"/>
</dbReference>
<dbReference type="Proteomes" id="UP001234602">
    <property type="component" value="Unassembled WGS sequence"/>
</dbReference>
<evidence type="ECO:0000256" key="1">
    <source>
        <dbReference type="ARBA" id="ARBA00006512"/>
    </source>
</evidence>
<dbReference type="CDD" id="cd01127">
    <property type="entry name" value="TrwB_TraG_TraD_VirD4"/>
    <property type="match status" value="2"/>
</dbReference>
<dbReference type="RefSeq" id="WP_289319211.1">
    <property type="nucleotide sequence ID" value="NZ_JAUCEY010000007.1"/>
</dbReference>
<dbReference type="InterPro" id="IPR027417">
    <property type="entry name" value="P-loop_NTPase"/>
</dbReference>
<comment type="similarity">
    <text evidence="1">Belongs to the TrbE/VirB4 family.</text>
</comment>
<dbReference type="EMBL" id="JAUCEY010000007">
    <property type="protein sequence ID" value="MDM5451044.1"/>
    <property type="molecule type" value="Genomic_DNA"/>
</dbReference>
<comment type="caution">
    <text evidence="4">The sequence shown here is derived from an EMBL/GenBank/DDBJ whole genome shotgun (WGS) entry which is preliminary data.</text>
</comment>
<feature type="domain" description="TraG P-loop" evidence="3">
    <location>
        <begin position="242"/>
        <end position="576"/>
    </location>
</feature>
<dbReference type="Gene3D" id="1.10.8.730">
    <property type="match status" value="1"/>
</dbReference>
<evidence type="ECO:0000259" key="2">
    <source>
        <dbReference type="Pfam" id="PF03135"/>
    </source>
</evidence>
<reference evidence="4" key="1">
    <citation type="submission" date="2023-06" db="EMBL/GenBank/DDBJ databases">
        <title>Comparative genomics of Bacillaceae isolates and their secondary metabolite potential.</title>
        <authorList>
            <person name="Song L."/>
            <person name="Nielsen L.J."/>
            <person name="Mohite O."/>
            <person name="Xu X."/>
            <person name="Weber T."/>
            <person name="Kovacs A.T."/>
        </authorList>
    </citation>
    <scope>NUCLEOTIDE SEQUENCE</scope>
    <source>
        <strain evidence="4">D8_B_37</strain>
    </source>
</reference>
<dbReference type="SUPFAM" id="SSF52540">
    <property type="entry name" value="P-loop containing nucleoside triphosphate hydrolases"/>
    <property type="match status" value="1"/>
</dbReference>
<dbReference type="Pfam" id="PF19044">
    <property type="entry name" value="P-loop_TraG"/>
    <property type="match status" value="1"/>
</dbReference>
<organism evidence="4 5">
    <name type="scientific">Peribacillus simplex</name>
    <dbReference type="NCBI Taxonomy" id="1478"/>
    <lineage>
        <taxon>Bacteria</taxon>
        <taxon>Bacillati</taxon>
        <taxon>Bacillota</taxon>
        <taxon>Bacilli</taxon>
        <taxon>Bacillales</taxon>
        <taxon>Bacillaceae</taxon>
        <taxon>Peribacillus</taxon>
    </lineage>
</organism>
<dbReference type="PANTHER" id="PTHR30121">
    <property type="entry name" value="UNCHARACTERIZED PROTEIN YJGR-RELATED"/>
    <property type="match status" value="1"/>
</dbReference>